<protein>
    <submittedName>
        <fullName evidence="3">Uncharacterized protein LOC110348803</fullName>
    </submittedName>
</protein>
<keyword evidence="2" id="KW-1185">Reference proteome</keyword>
<organism evidence="2 3">
    <name type="scientific">Heterocephalus glaber</name>
    <name type="common">Naked mole rat</name>
    <dbReference type="NCBI Taxonomy" id="10181"/>
    <lineage>
        <taxon>Eukaryota</taxon>
        <taxon>Metazoa</taxon>
        <taxon>Chordata</taxon>
        <taxon>Craniata</taxon>
        <taxon>Vertebrata</taxon>
        <taxon>Euteleostomi</taxon>
        <taxon>Mammalia</taxon>
        <taxon>Eutheria</taxon>
        <taxon>Euarchontoglires</taxon>
        <taxon>Glires</taxon>
        <taxon>Rodentia</taxon>
        <taxon>Hystricomorpha</taxon>
        <taxon>Bathyergidae</taxon>
        <taxon>Heterocephalus</taxon>
    </lineage>
</organism>
<accession>A0AAX6SW08</accession>
<dbReference type="AlphaFoldDB" id="A0AAX6SW08"/>
<reference evidence="3" key="1">
    <citation type="submission" date="2025-08" db="UniProtKB">
        <authorList>
            <consortium name="RefSeq"/>
        </authorList>
    </citation>
    <scope>IDENTIFICATION</scope>
</reference>
<feature type="region of interest" description="Disordered" evidence="1">
    <location>
        <begin position="159"/>
        <end position="224"/>
    </location>
</feature>
<proteinExistence type="predicted"/>
<sequence length="224" mass="23642">MGEDWVGPCRQAHRAVPPACPGPAPAPLLPLDNSPGEIFSWIQLDGAAWRGGREAGLFCGECREGQLSEAGCGQGQRQAAPKRNSTCKGPEAAPVLGSFSDLPKTFVFVRTPGRESTLGDFYHSGLGSIDPYYWKDWQILAWSRRPCCSSCCSQPAGGITPKDAEQRGSSARKRKDEMYGVGLELARAAPPSSAPCDSPRAQSPPASVSHSPSSRVSGSGSCPP</sequence>
<name>A0AAX6SW08_HETGA</name>
<dbReference type="GeneID" id="110348803"/>
<dbReference type="Proteomes" id="UP000694906">
    <property type="component" value="Unplaced"/>
</dbReference>
<evidence type="ECO:0000313" key="3">
    <source>
        <dbReference type="RefSeq" id="XP_021112685.1"/>
    </source>
</evidence>
<dbReference type="RefSeq" id="XP_021112685.1">
    <property type="nucleotide sequence ID" value="XM_021257026.1"/>
</dbReference>
<evidence type="ECO:0000313" key="2">
    <source>
        <dbReference type="Proteomes" id="UP000694906"/>
    </source>
</evidence>
<evidence type="ECO:0000256" key="1">
    <source>
        <dbReference type="SAM" id="MobiDB-lite"/>
    </source>
</evidence>
<feature type="compositionally biased region" description="Low complexity" evidence="1">
    <location>
        <begin position="186"/>
        <end position="224"/>
    </location>
</feature>
<gene>
    <name evidence="3" type="primary">LOC110348803</name>
</gene>